<evidence type="ECO:0000313" key="2">
    <source>
        <dbReference type="EMBL" id="PXX21927.1"/>
    </source>
</evidence>
<comment type="caution">
    <text evidence="2">The sequence shown here is derived from an EMBL/GenBank/DDBJ whole genome shotgun (WGS) entry which is preliminary data.</text>
</comment>
<accession>A0A318I2X3</accession>
<dbReference type="EMBL" id="QJJY01000044">
    <property type="protein sequence ID" value="PXX21927.1"/>
    <property type="molecule type" value="Genomic_DNA"/>
</dbReference>
<evidence type="ECO:0000259" key="1">
    <source>
        <dbReference type="Pfam" id="PF13358"/>
    </source>
</evidence>
<organism evidence="2 3">
    <name type="scientific">Burkholderia pyrrocinia</name>
    <name type="common">Pseudomonas pyrrocinia</name>
    <dbReference type="NCBI Taxonomy" id="60550"/>
    <lineage>
        <taxon>Bacteria</taxon>
        <taxon>Pseudomonadati</taxon>
        <taxon>Pseudomonadota</taxon>
        <taxon>Betaproteobacteria</taxon>
        <taxon>Burkholderiales</taxon>
        <taxon>Burkholderiaceae</taxon>
        <taxon>Burkholderia</taxon>
        <taxon>Burkholderia cepacia complex</taxon>
    </lineage>
</organism>
<dbReference type="AlphaFoldDB" id="A0A318I2X3"/>
<reference evidence="2 3" key="1">
    <citation type="submission" date="2018-05" db="EMBL/GenBank/DDBJ databases">
        <title>Comparative genomics of bacterial root endophytes of switchgrass collected from native prairies over two seasons.</title>
        <authorList>
            <person name="Tang Y."/>
        </authorList>
    </citation>
    <scope>NUCLEOTIDE SEQUENCE [LARGE SCALE GENOMIC DNA]</scope>
    <source>
        <strain evidence="2 3">NFIX32</strain>
    </source>
</reference>
<dbReference type="CDD" id="cd22958">
    <property type="entry name" value="DD_DPY30_SDC1-like"/>
    <property type="match status" value="1"/>
</dbReference>
<dbReference type="Pfam" id="PF13358">
    <property type="entry name" value="DDE_3"/>
    <property type="match status" value="1"/>
</dbReference>
<name>A0A318I2X3_BURPY</name>
<dbReference type="Proteomes" id="UP000247755">
    <property type="component" value="Unassembled WGS sequence"/>
</dbReference>
<evidence type="ECO:0000313" key="3">
    <source>
        <dbReference type="Proteomes" id="UP000247755"/>
    </source>
</evidence>
<feature type="domain" description="Tc1-like transposase DDE" evidence="1">
    <location>
        <begin position="20"/>
        <end position="150"/>
    </location>
</feature>
<protein>
    <submittedName>
        <fullName evidence="2">Transposase</fullName>
    </submittedName>
</protein>
<gene>
    <name evidence="2" type="ORF">NA66_104416</name>
</gene>
<dbReference type="InterPro" id="IPR038717">
    <property type="entry name" value="Tc1-like_DDE_dom"/>
</dbReference>
<proteinExistence type="predicted"/>
<dbReference type="Gene3D" id="3.30.420.10">
    <property type="entry name" value="Ribonuclease H-like superfamily/Ribonuclease H"/>
    <property type="match status" value="1"/>
</dbReference>
<dbReference type="GO" id="GO:0003676">
    <property type="term" value="F:nucleic acid binding"/>
    <property type="evidence" value="ECO:0007669"/>
    <property type="project" value="InterPro"/>
</dbReference>
<dbReference type="InterPro" id="IPR036397">
    <property type="entry name" value="RNaseH_sf"/>
</dbReference>
<sequence>MEAQDLARAQKKCAAERRLVVFIDESGLSERPTRVRTWSPKDCTPIIQYHFNWKHVSAVAGLTRTNFLFRLYDGAIKSVQFVEFLEALRAQLRRKLMIVWGGAAQHKSRVVREYLDSTDGAVQMALLPGCAPEPNPVEYLWAWLKRRALASFCPNNLAELKHTARCKLKSGQKRKSIIAACWKQAELW</sequence>